<evidence type="ECO:0000256" key="1">
    <source>
        <dbReference type="ARBA" id="ARBA00022908"/>
    </source>
</evidence>
<dbReference type="PANTHER" id="PTHR30349:SF90">
    <property type="entry name" value="TYROSINE RECOMBINASE XERD"/>
    <property type="match status" value="1"/>
</dbReference>
<dbReference type="Proteomes" id="UP001596422">
    <property type="component" value="Unassembled WGS sequence"/>
</dbReference>
<organism evidence="7 8">
    <name type="scientific">Marinobacterium aestuariivivens</name>
    <dbReference type="NCBI Taxonomy" id="1698799"/>
    <lineage>
        <taxon>Bacteria</taxon>
        <taxon>Pseudomonadati</taxon>
        <taxon>Pseudomonadota</taxon>
        <taxon>Gammaproteobacteria</taxon>
        <taxon>Oceanospirillales</taxon>
        <taxon>Oceanospirillaceae</taxon>
        <taxon>Marinobacterium</taxon>
    </lineage>
</organism>
<evidence type="ECO:0000256" key="3">
    <source>
        <dbReference type="ARBA" id="ARBA00023172"/>
    </source>
</evidence>
<dbReference type="Pfam" id="PF00589">
    <property type="entry name" value="Phage_integrase"/>
    <property type="match status" value="1"/>
</dbReference>
<reference evidence="8" key="1">
    <citation type="journal article" date="2019" name="Int. J. Syst. Evol. Microbiol.">
        <title>The Global Catalogue of Microorganisms (GCM) 10K type strain sequencing project: providing services to taxonomists for standard genome sequencing and annotation.</title>
        <authorList>
            <consortium name="The Broad Institute Genomics Platform"/>
            <consortium name="The Broad Institute Genome Sequencing Center for Infectious Disease"/>
            <person name="Wu L."/>
            <person name="Ma J."/>
        </authorList>
    </citation>
    <scope>NUCLEOTIDE SEQUENCE [LARGE SCALE GENOMIC DNA]</scope>
    <source>
        <strain evidence="8">NBRC 111756</strain>
    </source>
</reference>
<evidence type="ECO:0000313" key="7">
    <source>
        <dbReference type="EMBL" id="MFC6674069.1"/>
    </source>
</evidence>
<keyword evidence="2 4" id="KW-0238">DNA-binding</keyword>
<feature type="domain" description="Core-binding (CB)" evidence="6">
    <location>
        <begin position="114"/>
        <end position="204"/>
    </location>
</feature>
<dbReference type="InterPro" id="IPR002104">
    <property type="entry name" value="Integrase_catalytic"/>
</dbReference>
<dbReference type="PANTHER" id="PTHR30349">
    <property type="entry name" value="PHAGE INTEGRASE-RELATED"/>
    <property type="match status" value="1"/>
</dbReference>
<protein>
    <submittedName>
        <fullName evidence="7">Tyrosine-type recombinase/integrase</fullName>
    </submittedName>
</protein>
<keyword evidence="8" id="KW-1185">Reference proteome</keyword>
<name>A0ABW2A9K0_9GAMM</name>
<dbReference type="SUPFAM" id="SSF56349">
    <property type="entry name" value="DNA breaking-rejoining enzymes"/>
    <property type="match status" value="1"/>
</dbReference>
<gene>
    <name evidence="7" type="ORF">ACFQDL_31210</name>
</gene>
<sequence length="416" mass="46632">MNSTRLHSKTTELLLETPLAPYVPAFTQYLAEHRYSSHSSACYVRAIAHFGRWMRQSGLDIQHIDEEAVRQFLDEHLPCCHCARPVHRTRTDLSAALGHLLAVLRGEAVIAAPQPEMTPVDEELRRFDNHMNYVRGLAPKTRTLYLRTVRRLLLEQFGRQPVVILSIAPEALRRFIANQRTLYCTSASAATLLSALRCYFYFRIACGDPVDGLLGVAAYPAHWQMASLPKGLCRSEVERLVKALGGNYPSARRADAMVRCALDLGMRCGEIASLRLDDIDWRAGTLTLRRTKGCRAAILPLPDATGRAIVDYLMLERPQTTSRAVFVRRIAPMDRPLGSDCVRKTIRQAYGRAGLPYTRSHLLRHTMASRLLEGGSSLKEVADVLRHRSLNTTLIYAKLDSRNLLAVALPWPGNAL</sequence>
<evidence type="ECO:0000256" key="2">
    <source>
        <dbReference type="ARBA" id="ARBA00023125"/>
    </source>
</evidence>
<evidence type="ECO:0000259" key="6">
    <source>
        <dbReference type="PROSITE" id="PS51900"/>
    </source>
</evidence>
<evidence type="ECO:0000313" key="8">
    <source>
        <dbReference type="Proteomes" id="UP001596422"/>
    </source>
</evidence>
<dbReference type="Gene3D" id="1.10.150.130">
    <property type="match status" value="2"/>
</dbReference>
<dbReference type="InterPro" id="IPR004107">
    <property type="entry name" value="Integrase_SAM-like_N"/>
</dbReference>
<comment type="caution">
    <text evidence="7">The sequence shown here is derived from an EMBL/GenBank/DDBJ whole genome shotgun (WGS) entry which is preliminary data.</text>
</comment>
<dbReference type="PROSITE" id="PS51898">
    <property type="entry name" value="TYR_RECOMBINASE"/>
    <property type="match status" value="1"/>
</dbReference>
<dbReference type="PROSITE" id="PS51900">
    <property type="entry name" value="CB"/>
    <property type="match status" value="1"/>
</dbReference>
<dbReference type="InterPro" id="IPR044068">
    <property type="entry name" value="CB"/>
</dbReference>
<dbReference type="RefSeq" id="WP_379913690.1">
    <property type="nucleotide sequence ID" value="NZ_JBHSWE010000002.1"/>
</dbReference>
<feature type="domain" description="Tyr recombinase" evidence="5">
    <location>
        <begin position="227"/>
        <end position="409"/>
    </location>
</feature>
<evidence type="ECO:0000259" key="5">
    <source>
        <dbReference type="PROSITE" id="PS51898"/>
    </source>
</evidence>
<dbReference type="Gene3D" id="1.10.443.10">
    <property type="entry name" value="Intergrase catalytic core"/>
    <property type="match status" value="1"/>
</dbReference>
<proteinExistence type="predicted"/>
<dbReference type="Pfam" id="PF02899">
    <property type="entry name" value="Phage_int_SAM_1"/>
    <property type="match status" value="2"/>
</dbReference>
<keyword evidence="3" id="KW-0233">DNA recombination</keyword>
<accession>A0ABW2A9K0</accession>
<dbReference type="EMBL" id="JBHSWE010000002">
    <property type="protein sequence ID" value="MFC6674069.1"/>
    <property type="molecule type" value="Genomic_DNA"/>
</dbReference>
<dbReference type="InterPro" id="IPR013762">
    <property type="entry name" value="Integrase-like_cat_sf"/>
</dbReference>
<dbReference type="InterPro" id="IPR011010">
    <property type="entry name" value="DNA_brk_join_enz"/>
</dbReference>
<dbReference type="InterPro" id="IPR050090">
    <property type="entry name" value="Tyrosine_recombinase_XerCD"/>
</dbReference>
<keyword evidence="1" id="KW-0229">DNA integration</keyword>
<dbReference type="CDD" id="cd01188">
    <property type="entry name" value="INT_RitA_C_like"/>
    <property type="match status" value="1"/>
</dbReference>
<dbReference type="InterPro" id="IPR010998">
    <property type="entry name" value="Integrase_recombinase_N"/>
</dbReference>
<evidence type="ECO:0000256" key="4">
    <source>
        <dbReference type="PROSITE-ProRule" id="PRU01248"/>
    </source>
</evidence>